<organism evidence="2">
    <name type="scientific">Paenibacillus sp. SYP-B3998</name>
    <dbReference type="NCBI Taxonomy" id="2678564"/>
    <lineage>
        <taxon>Bacteria</taxon>
        <taxon>Bacillati</taxon>
        <taxon>Bacillota</taxon>
        <taxon>Bacilli</taxon>
        <taxon>Bacillales</taxon>
        <taxon>Paenibacillaceae</taxon>
        <taxon>Paenibacillus</taxon>
    </lineage>
</organism>
<dbReference type="EMBL" id="JAAIKC010000007">
    <property type="protein sequence ID" value="NEW07884.1"/>
    <property type="molecule type" value="Genomic_DNA"/>
</dbReference>
<keyword evidence="1" id="KW-0472">Membrane</keyword>
<dbReference type="AlphaFoldDB" id="A0A6G4A1S0"/>
<feature type="transmembrane region" description="Helical" evidence="1">
    <location>
        <begin position="50"/>
        <end position="71"/>
    </location>
</feature>
<evidence type="ECO:0000256" key="1">
    <source>
        <dbReference type="SAM" id="Phobius"/>
    </source>
</evidence>
<comment type="caution">
    <text evidence="2">The sequence shown here is derived from an EMBL/GenBank/DDBJ whole genome shotgun (WGS) entry which is preliminary data.</text>
</comment>
<name>A0A6G4A1S0_9BACL</name>
<feature type="transmembrane region" description="Helical" evidence="1">
    <location>
        <begin position="138"/>
        <end position="160"/>
    </location>
</feature>
<accession>A0A6G4A1S0</accession>
<keyword evidence="1" id="KW-0812">Transmembrane</keyword>
<evidence type="ECO:0000313" key="2">
    <source>
        <dbReference type="EMBL" id="NEW07884.1"/>
    </source>
</evidence>
<feature type="transmembrane region" description="Helical" evidence="1">
    <location>
        <begin position="224"/>
        <end position="243"/>
    </location>
</feature>
<feature type="transmembrane region" description="Helical" evidence="1">
    <location>
        <begin position="17"/>
        <end position="35"/>
    </location>
</feature>
<dbReference type="Pfam" id="PF12730">
    <property type="entry name" value="ABC2_membrane_4"/>
    <property type="match status" value="1"/>
</dbReference>
<gene>
    <name evidence="2" type="ORF">GK047_17945</name>
</gene>
<proteinExistence type="predicted"/>
<dbReference type="RefSeq" id="WP_163949713.1">
    <property type="nucleotide sequence ID" value="NZ_JAAIKC010000007.1"/>
</dbReference>
<keyword evidence="1" id="KW-1133">Transmembrane helix</keyword>
<protein>
    <submittedName>
        <fullName evidence="2">ABC transporter permease subunit</fullName>
    </submittedName>
</protein>
<sequence>MLNVIYTELYKLKRTNVLWLIIIGAAVPALLNLLVELEHLEWDEFFYNNLIFFTVLTGPALFTLMGGYVVAREYTERTVNQLFVYPYRRFTLMFGKLIVILIMMIATFSLNFILVILSGNFISDELLTGAIFREYAGVYLWMLALMALTIPMAMTAGIVGKSYIPPIVLGVVAILIAMMVFSGVEDTNSSRIILGSYVPFGSMVVHMADLMGKSNVAVGNYLHALYPHGIAFVLFFTFNVIYYSRSEVHSGS</sequence>
<reference evidence="2" key="1">
    <citation type="submission" date="2020-02" db="EMBL/GenBank/DDBJ databases">
        <authorList>
            <person name="Shen X.-R."/>
            <person name="Zhang Y.-X."/>
        </authorList>
    </citation>
    <scope>NUCLEOTIDE SEQUENCE</scope>
    <source>
        <strain evidence="2">SYP-B3998</strain>
    </source>
</reference>
<feature type="transmembrane region" description="Helical" evidence="1">
    <location>
        <begin position="92"/>
        <end position="118"/>
    </location>
</feature>
<feature type="transmembrane region" description="Helical" evidence="1">
    <location>
        <begin position="167"/>
        <end position="184"/>
    </location>
</feature>